<dbReference type="EMBL" id="LT559118">
    <property type="protein sequence ID" value="SBO93988.1"/>
    <property type="molecule type" value="Genomic_DNA"/>
</dbReference>
<accession>A0A1M4E5F1</accession>
<dbReference type="AlphaFoldDB" id="A0A1M4E5F1"/>
<sequence length="39" mass="4169">MTITRDLLIDGKSVPARSAAPPGTPAWITPAARQARHPF</sequence>
<evidence type="ECO:0000256" key="1">
    <source>
        <dbReference type="SAM" id="MobiDB-lite"/>
    </source>
</evidence>
<proteinExistence type="predicted"/>
<feature type="region of interest" description="Disordered" evidence="1">
    <location>
        <begin position="14"/>
        <end position="39"/>
    </location>
</feature>
<protein>
    <submittedName>
        <fullName evidence="2">Uncharacterized protein</fullName>
    </submittedName>
</protein>
<name>A0A1M4E5F1_9ACTN</name>
<reference evidence="2" key="1">
    <citation type="submission" date="2016-04" db="EMBL/GenBank/DDBJ databases">
        <authorList>
            <person name="Evans L.H."/>
            <person name="Alamgir A."/>
            <person name="Owens N."/>
            <person name="Weber N.D."/>
            <person name="Virtaneva K."/>
            <person name="Barbian K."/>
            <person name="Babar A."/>
            <person name="Rosenke K."/>
        </authorList>
    </citation>
    <scope>NUCLEOTIDE SEQUENCE</scope>
    <source>
        <strain evidence="2">Nono1</strain>
    </source>
</reference>
<gene>
    <name evidence="2" type="ORF">BN4615_P3504</name>
</gene>
<organism evidence="2">
    <name type="scientific">Nonomuraea gerenzanensis</name>
    <dbReference type="NCBI Taxonomy" id="93944"/>
    <lineage>
        <taxon>Bacteria</taxon>
        <taxon>Bacillati</taxon>
        <taxon>Actinomycetota</taxon>
        <taxon>Actinomycetes</taxon>
        <taxon>Streptosporangiales</taxon>
        <taxon>Streptosporangiaceae</taxon>
        <taxon>Nonomuraea</taxon>
    </lineage>
</organism>
<evidence type="ECO:0000313" key="2">
    <source>
        <dbReference type="EMBL" id="SBO93988.1"/>
    </source>
</evidence>